<dbReference type="OrthoDB" id="1932312at2759"/>
<evidence type="ECO:0000256" key="1">
    <source>
        <dbReference type="PROSITE-ProRule" id="PRU00221"/>
    </source>
</evidence>
<evidence type="ECO:0000313" key="2">
    <source>
        <dbReference type="EMBL" id="EGG18376.1"/>
    </source>
</evidence>
<dbReference type="Pfam" id="PF00400">
    <property type="entry name" value="WD40"/>
    <property type="match status" value="4"/>
</dbReference>
<dbReference type="KEGG" id="dfa:DFA_03870"/>
<dbReference type="InterPro" id="IPR001680">
    <property type="entry name" value="WD40_rpt"/>
</dbReference>
<dbReference type="EMBL" id="GL883018">
    <property type="protein sequence ID" value="EGG18376.1"/>
    <property type="molecule type" value="Genomic_DNA"/>
</dbReference>
<feature type="repeat" description="WD" evidence="1">
    <location>
        <begin position="378"/>
        <end position="410"/>
    </location>
</feature>
<dbReference type="InterPro" id="IPR015943">
    <property type="entry name" value="WD40/YVTN_repeat-like_dom_sf"/>
</dbReference>
<evidence type="ECO:0000313" key="3">
    <source>
        <dbReference type="Proteomes" id="UP000007797"/>
    </source>
</evidence>
<name>F4Q0M5_CACFS</name>
<dbReference type="GeneID" id="14870783"/>
<sequence length="410" mass="46795">MSKLFTDEVEDGDEMTMLVCQWLEERGFEQSLETLQRDSGKTYNASCVKMGSQLTTIYNDYLDLQVSAQLNGMTIDNESEIDDDLKFAADSTVSYPHTLEKDLTHVHSQNILALRFAAIQESTLLVSASTDKTIKVIDAATYEVLNTFVDLALAPFISLDFNPIHPNLLLASSVDGSTVLLEISNDGKDGKVLQQFKNHVKYVVRARWSPCGTKFATCSYDKTLCLYTLSNQDQWQFNMIKSFEFQFNLESLIFTPDSKKVITACRETNYLQYIDTEDFSIEKYNMNSNGDDHVSFSAMEFSITPNQKYLLVSTDRNRLILFKLHSDQQLRNFYGAFNDEFVTTRNTFNLSGNFVYSTSQDNNIYVWDISTQKIVSKLKSHTSSIRDLTIHPTLGWLASCSFDKKICLWK</sequence>
<organism evidence="2 3">
    <name type="scientific">Cavenderia fasciculata</name>
    <name type="common">Slime mold</name>
    <name type="synonym">Dictyostelium fasciculatum</name>
    <dbReference type="NCBI Taxonomy" id="261658"/>
    <lineage>
        <taxon>Eukaryota</taxon>
        <taxon>Amoebozoa</taxon>
        <taxon>Evosea</taxon>
        <taxon>Eumycetozoa</taxon>
        <taxon>Dictyostelia</taxon>
        <taxon>Acytosteliales</taxon>
        <taxon>Cavenderiaceae</taxon>
        <taxon>Cavenderia</taxon>
    </lineage>
</organism>
<dbReference type="PROSITE" id="PS50896">
    <property type="entry name" value="LISH"/>
    <property type="match status" value="1"/>
</dbReference>
<dbReference type="Proteomes" id="UP000007797">
    <property type="component" value="Unassembled WGS sequence"/>
</dbReference>
<dbReference type="PANTHER" id="PTHR19879">
    <property type="entry name" value="TRANSCRIPTION INITIATION FACTOR TFIID"/>
    <property type="match status" value="1"/>
</dbReference>
<dbReference type="AlphaFoldDB" id="F4Q0M5"/>
<reference evidence="3" key="1">
    <citation type="journal article" date="2011" name="Genome Res.">
        <title>Phylogeny-wide analysis of social amoeba genomes highlights ancient origins for complex intercellular communication.</title>
        <authorList>
            <person name="Heidel A.J."/>
            <person name="Lawal H.M."/>
            <person name="Felder M."/>
            <person name="Schilde C."/>
            <person name="Helps N.R."/>
            <person name="Tunggal B."/>
            <person name="Rivero F."/>
            <person name="John U."/>
            <person name="Schleicher M."/>
            <person name="Eichinger L."/>
            <person name="Platzer M."/>
            <person name="Noegel A.A."/>
            <person name="Schaap P."/>
            <person name="Gloeckner G."/>
        </authorList>
    </citation>
    <scope>NUCLEOTIDE SEQUENCE [LARGE SCALE GENOMIC DNA]</scope>
    <source>
        <strain evidence="3">SH3</strain>
    </source>
</reference>
<accession>F4Q0M5</accession>
<dbReference type="RefSeq" id="XP_004366280.1">
    <property type="nucleotide sequence ID" value="XM_004366223.1"/>
</dbReference>
<dbReference type="SMART" id="SM00320">
    <property type="entry name" value="WD40"/>
    <property type="match status" value="5"/>
</dbReference>
<proteinExistence type="predicted"/>
<dbReference type="SUPFAM" id="SSF50978">
    <property type="entry name" value="WD40 repeat-like"/>
    <property type="match status" value="1"/>
</dbReference>
<dbReference type="InterPro" id="IPR006594">
    <property type="entry name" value="LisH"/>
</dbReference>
<keyword evidence="3" id="KW-1185">Reference proteome</keyword>
<dbReference type="PROSITE" id="PS50294">
    <property type="entry name" value="WD_REPEATS_REGION"/>
    <property type="match status" value="1"/>
</dbReference>
<dbReference type="STRING" id="1054147.F4Q0M5"/>
<dbReference type="OMA" id="GHKAGPY"/>
<dbReference type="InterPro" id="IPR036322">
    <property type="entry name" value="WD40_repeat_dom_sf"/>
</dbReference>
<dbReference type="PROSITE" id="PS50082">
    <property type="entry name" value="WD_REPEATS_2"/>
    <property type="match status" value="2"/>
</dbReference>
<dbReference type="Gene3D" id="2.130.10.10">
    <property type="entry name" value="YVTN repeat-like/Quinoprotein amine dehydrogenase"/>
    <property type="match status" value="2"/>
</dbReference>
<feature type="repeat" description="WD" evidence="1">
    <location>
        <begin position="348"/>
        <end position="377"/>
    </location>
</feature>
<keyword evidence="1" id="KW-0853">WD repeat</keyword>
<gene>
    <name evidence="2" type="ORF">DFA_03870</name>
</gene>
<evidence type="ECO:0008006" key="4">
    <source>
        <dbReference type="Google" id="ProtNLM"/>
    </source>
</evidence>
<dbReference type="PANTHER" id="PTHR19879:SF9">
    <property type="entry name" value="TRANSCRIPTION INITIATION FACTOR TFIID SUBUNIT 5"/>
    <property type="match status" value="1"/>
</dbReference>
<protein>
    <recommendedName>
        <fullName evidence="4">WD40 repeat-containing protein</fullName>
    </recommendedName>
</protein>